<reference evidence="3" key="2">
    <citation type="submission" date="2022-07" db="EMBL/GenBank/DDBJ databases">
        <authorList>
            <person name="Goncalves M.F.M."/>
            <person name="Hilario S."/>
            <person name="Van De Peer Y."/>
            <person name="Esteves A.C."/>
            <person name="Alves A."/>
        </authorList>
    </citation>
    <scope>NUCLEOTIDE SEQUENCE</scope>
    <source>
        <strain evidence="3">MUM 19.33</strain>
    </source>
</reference>
<organism evidence="3 4">
    <name type="scientific">Emericellopsis cladophorae</name>
    <dbReference type="NCBI Taxonomy" id="2686198"/>
    <lineage>
        <taxon>Eukaryota</taxon>
        <taxon>Fungi</taxon>
        <taxon>Dikarya</taxon>
        <taxon>Ascomycota</taxon>
        <taxon>Pezizomycotina</taxon>
        <taxon>Sordariomycetes</taxon>
        <taxon>Hypocreomycetidae</taxon>
        <taxon>Hypocreales</taxon>
        <taxon>Bionectriaceae</taxon>
        <taxon>Emericellopsis</taxon>
    </lineage>
</organism>
<feature type="compositionally biased region" description="Acidic residues" evidence="2">
    <location>
        <begin position="193"/>
        <end position="204"/>
    </location>
</feature>
<keyword evidence="1" id="KW-0175">Coiled coil</keyword>
<dbReference type="EMBL" id="JAGIXG020000015">
    <property type="protein sequence ID" value="KAI6782150.1"/>
    <property type="molecule type" value="Genomic_DNA"/>
</dbReference>
<proteinExistence type="predicted"/>
<feature type="compositionally biased region" description="Acidic residues" evidence="2">
    <location>
        <begin position="110"/>
        <end position="138"/>
    </location>
</feature>
<dbReference type="PANTHER" id="PTHR36826">
    <property type="entry name" value="PROTEIN ECM13"/>
    <property type="match status" value="1"/>
</dbReference>
<evidence type="ECO:0000256" key="2">
    <source>
        <dbReference type="SAM" id="MobiDB-lite"/>
    </source>
</evidence>
<sequence length="255" mass="28316">MATTTAHRPQHISFAPSPAESLRQSTLQKNMAITQTYYLAHKARSKLGREAARADHNLRLLVGHANLLDNLMVELADAEREQERWFNQSVRGASPKAQDRHVQHPASQIVEEEEEYSGDEIYDESSSDEDEDDFEEELRDIVMIPSASKAPTVTTEEVPSGDDMEEDDLEEDYAQLELVRTSSHSNTSPPPELVDESDSSDDEAGMPPSPPNAMLPMPAGKAEDSLFEDEQKQEAKNYYLPGRTPLGGVSAVSVY</sequence>
<comment type="caution">
    <text evidence="3">The sequence shown here is derived from an EMBL/GenBank/DDBJ whole genome shotgun (WGS) entry which is preliminary data.</text>
</comment>
<name>A0A9Q0BEZ6_9HYPO</name>
<gene>
    <name evidence="3" type="ORF">J7T54_002387</name>
</gene>
<protein>
    <submittedName>
        <fullName evidence="3">Uncharacterized protein</fullName>
    </submittedName>
</protein>
<evidence type="ECO:0000256" key="1">
    <source>
        <dbReference type="SAM" id="Coils"/>
    </source>
</evidence>
<feature type="compositionally biased region" description="Acidic residues" evidence="2">
    <location>
        <begin position="159"/>
        <end position="174"/>
    </location>
</feature>
<dbReference type="InterPro" id="IPR037738">
    <property type="entry name" value="Ecm13-like"/>
</dbReference>
<dbReference type="Proteomes" id="UP001055219">
    <property type="component" value="Unassembled WGS sequence"/>
</dbReference>
<feature type="coiled-coil region" evidence="1">
    <location>
        <begin position="61"/>
        <end position="88"/>
    </location>
</feature>
<reference evidence="3" key="1">
    <citation type="journal article" date="2021" name="J Fungi (Basel)">
        <title>Genomic and Metabolomic Analyses of the Marine Fungus Emericellopsis cladophorae: Insights into Saltwater Adaptability Mechanisms and Its Biosynthetic Potential.</title>
        <authorList>
            <person name="Goncalves M.F.M."/>
            <person name="Hilario S."/>
            <person name="Van de Peer Y."/>
            <person name="Esteves A.C."/>
            <person name="Alves A."/>
        </authorList>
    </citation>
    <scope>NUCLEOTIDE SEQUENCE</scope>
    <source>
        <strain evidence="3">MUM 19.33</strain>
    </source>
</reference>
<feature type="region of interest" description="Disordered" evidence="2">
    <location>
        <begin position="90"/>
        <end position="255"/>
    </location>
</feature>
<dbReference type="GeneID" id="75828899"/>
<dbReference type="AlphaFoldDB" id="A0A9Q0BEZ6"/>
<dbReference type="PANTHER" id="PTHR36826:SF1">
    <property type="entry name" value="PROTEIN ECM13"/>
    <property type="match status" value="1"/>
</dbReference>
<evidence type="ECO:0000313" key="3">
    <source>
        <dbReference type="EMBL" id="KAI6782150.1"/>
    </source>
</evidence>
<feature type="region of interest" description="Disordered" evidence="2">
    <location>
        <begin position="1"/>
        <end position="21"/>
    </location>
</feature>
<dbReference type="RefSeq" id="XP_051363006.1">
    <property type="nucleotide sequence ID" value="XM_051505561.1"/>
</dbReference>
<dbReference type="OrthoDB" id="5431245at2759"/>
<keyword evidence="4" id="KW-1185">Reference proteome</keyword>
<feature type="compositionally biased region" description="Basic and acidic residues" evidence="2">
    <location>
        <begin position="221"/>
        <end position="235"/>
    </location>
</feature>
<evidence type="ECO:0000313" key="4">
    <source>
        <dbReference type="Proteomes" id="UP001055219"/>
    </source>
</evidence>
<accession>A0A9Q0BEZ6</accession>